<keyword evidence="2" id="KW-1133">Transmembrane helix</keyword>
<evidence type="ECO:0000256" key="1">
    <source>
        <dbReference type="SAM" id="MobiDB-lite"/>
    </source>
</evidence>
<feature type="compositionally biased region" description="Polar residues" evidence="1">
    <location>
        <begin position="189"/>
        <end position="206"/>
    </location>
</feature>
<proteinExistence type="predicted"/>
<keyword evidence="2" id="KW-0472">Membrane</keyword>
<keyword evidence="2" id="KW-0812">Transmembrane</keyword>
<protein>
    <recommendedName>
        <fullName evidence="5">Mid2 domain-containing protein</fullName>
    </recommendedName>
</protein>
<organism evidence="3 4">
    <name type="scientific">Armillaria gallica</name>
    <name type="common">Bulbous honey fungus</name>
    <name type="synonym">Armillaria bulbosa</name>
    <dbReference type="NCBI Taxonomy" id="47427"/>
    <lineage>
        <taxon>Eukaryota</taxon>
        <taxon>Fungi</taxon>
        <taxon>Dikarya</taxon>
        <taxon>Basidiomycota</taxon>
        <taxon>Agaricomycotina</taxon>
        <taxon>Agaricomycetes</taxon>
        <taxon>Agaricomycetidae</taxon>
        <taxon>Agaricales</taxon>
        <taxon>Marasmiineae</taxon>
        <taxon>Physalacriaceae</taxon>
        <taxon>Armillaria</taxon>
    </lineage>
</organism>
<feature type="compositionally biased region" description="Low complexity" evidence="1">
    <location>
        <begin position="158"/>
        <end position="167"/>
    </location>
</feature>
<sequence length="377" mass="41294">MCSRALNKETCKYCTYEIFHALYDGYEPYSFTPRQQPPGGVIPEDATPYYFVYILHGFHFENFSGTVTAGIPITLSWHRNVNGPNHMDFALENATGPFVFLDAYSFSLTNLTQLSGTLDVTFPESGEYVIEARINQTAFPACTQTFDVKDAVTSKSVNSVTSSVTETGKPSSSTTKSIEGTVTAPPNGPTTQSVPSTVTGPPMSNSTHRKRKTPIIIGGVIGALVPLLLIFGGGTFLFIRRRRHRGLRDPLSPNPKILPELNSIHSHLPPVGNKNSRQTISPILAGEMPPNLGSGSREPVQESPEGNPTEDERERRNSIGTPVDNEDSEAQSPREREESPQAPLDDVEAEVLRLRDQVQRLVERVQGNAFDPPPAYA</sequence>
<dbReference type="InParanoid" id="A0A2H3D2R9"/>
<accession>A0A2H3D2R9</accession>
<dbReference type="OMA" id="WHRNVND"/>
<feature type="region of interest" description="Disordered" evidence="1">
    <location>
        <begin position="158"/>
        <end position="209"/>
    </location>
</feature>
<feature type="transmembrane region" description="Helical" evidence="2">
    <location>
        <begin position="215"/>
        <end position="239"/>
    </location>
</feature>
<keyword evidence="4" id="KW-1185">Reference proteome</keyword>
<evidence type="ECO:0000313" key="4">
    <source>
        <dbReference type="Proteomes" id="UP000217790"/>
    </source>
</evidence>
<evidence type="ECO:0000256" key="2">
    <source>
        <dbReference type="SAM" id="Phobius"/>
    </source>
</evidence>
<feature type="region of interest" description="Disordered" evidence="1">
    <location>
        <begin position="246"/>
        <end position="351"/>
    </location>
</feature>
<gene>
    <name evidence="3" type="ORF">ARMGADRAFT_1140819</name>
</gene>
<name>A0A2H3D2R9_ARMGA</name>
<evidence type="ECO:0008006" key="5">
    <source>
        <dbReference type="Google" id="ProtNLM"/>
    </source>
</evidence>
<dbReference type="AlphaFoldDB" id="A0A2H3D2R9"/>
<evidence type="ECO:0000313" key="3">
    <source>
        <dbReference type="EMBL" id="PBK82613.1"/>
    </source>
</evidence>
<dbReference type="STRING" id="47427.A0A2H3D2R9"/>
<feature type="compositionally biased region" description="Polar residues" evidence="1">
    <location>
        <begin position="168"/>
        <end position="180"/>
    </location>
</feature>
<reference evidence="4" key="1">
    <citation type="journal article" date="2017" name="Nat. Ecol. Evol.">
        <title>Genome expansion and lineage-specific genetic innovations in the forest pathogenic fungi Armillaria.</title>
        <authorList>
            <person name="Sipos G."/>
            <person name="Prasanna A.N."/>
            <person name="Walter M.C."/>
            <person name="O'Connor E."/>
            <person name="Balint B."/>
            <person name="Krizsan K."/>
            <person name="Kiss B."/>
            <person name="Hess J."/>
            <person name="Varga T."/>
            <person name="Slot J."/>
            <person name="Riley R."/>
            <person name="Boka B."/>
            <person name="Rigling D."/>
            <person name="Barry K."/>
            <person name="Lee J."/>
            <person name="Mihaltcheva S."/>
            <person name="LaButti K."/>
            <person name="Lipzen A."/>
            <person name="Waldron R."/>
            <person name="Moloney N.M."/>
            <person name="Sperisen C."/>
            <person name="Kredics L."/>
            <person name="Vagvoelgyi C."/>
            <person name="Patrignani A."/>
            <person name="Fitzpatrick D."/>
            <person name="Nagy I."/>
            <person name="Doyle S."/>
            <person name="Anderson J.B."/>
            <person name="Grigoriev I.V."/>
            <person name="Gueldener U."/>
            <person name="Muensterkoetter M."/>
            <person name="Nagy L.G."/>
        </authorList>
    </citation>
    <scope>NUCLEOTIDE SEQUENCE [LARGE SCALE GENOMIC DNA]</scope>
    <source>
        <strain evidence="4">Ar21-2</strain>
    </source>
</reference>
<dbReference type="Proteomes" id="UP000217790">
    <property type="component" value="Unassembled WGS sequence"/>
</dbReference>
<dbReference type="EMBL" id="KZ293715">
    <property type="protein sequence ID" value="PBK82613.1"/>
    <property type="molecule type" value="Genomic_DNA"/>
</dbReference>
<dbReference type="OrthoDB" id="2958596at2759"/>